<dbReference type="AlphaFoldDB" id="A0A699YNE3"/>
<proteinExistence type="predicted"/>
<name>A0A699YNE3_HAELA</name>
<sequence length="267" mass="29814">MRITGTSNLVRVCKRPRPKHFRVNARDRRQGPEVVCGLDVHIALVMDEASLASLGSWEDDDCNDCGNDPDIGNFDLRMFRDGAFYPAYYATLVTQPAHLWRPNQLQQDHVLPPLPPSSPLPPPILHEDSAVSSLTFGPSLPLPLSPAFLSMPGSGVALLKEDALVYQHHQSLERNPRTMKQDQSQLKSFFSFFQTASAKGCFIDQLPVPPAIMEVVKAFVAGPLDSHEEMCARMYSWCSPPFVENLVVMFSLFSTREWSDKSLVLAM</sequence>
<evidence type="ECO:0000313" key="1">
    <source>
        <dbReference type="EMBL" id="GFH08426.1"/>
    </source>
</evidence>
<reference evidence="1 2" key="1">
    <citation type="submission" date="2020-02" db="EMBL/GenBank/DDBJ databases">
        <title>Draft genome sequence of Haematococcus lacustris strain NIES-144.</title>
        <authorList>
            <person name="Morimoto D."/>
            <person name="Nakagawa S."/>
            <person name="Yoshida T."/>
            <person name="Sawayama S."/>
        </authorList>
    </citation>
    <scope>NUCLEOTIDE SEQUENCE [LARGE SCALE GENOMIC DNA]</scope>
    <source>
        <strain evidence="1 2">NIES-144</strain>
    </source>
</reference>
<dbReference type="EMBL" id="BLLF01000160">
    <property type="protein sequence ID" value="GFH08426.1"/>
    <property type="molecule type" value="Genomic_DNA"/>
</dbReference>
<comment type="caution">
    <text evidence="1">The sequence shown here is derived from an EMBL/GenBank/DDBJ whole genome shotgun (WGS) entry which is preliminary data.</text>
</comment>
<evidence type="ECO:0000313" key="2">
    <source>
        <dbReference type="Proteomes" id="UP000485058"/>
    </source>
</evidence>
<protein>
    <submittedName>
        <fullName evidence="1">Uncharacterized protein</fullName>
    </submittedName>
</protein>
<keyword evidence="2" id="KW-1185">Reference proteome</keyword>
<dbReference type="Proteomes" id="UP000485058">
    <property type="component" value="Unassembled WGS sequence"/>
</dbReference>
<accession>A0A699YNE3</accession>
<organism evidence="1 2">
    <name type="scientific">Haematococcus lacustris</name>
    <name type="common">Green alga</name>
    <name type="synonym">Haematococcus pluvialis</name>
    <dbReference type="NCBI Taxonomy" id="44745"/>
    <lineage>
        <taxon>Eukaryota</taxon>
        <taxon>Viridiplantae</taxon>
        <taxon>Chlorophyta</taxon>
        <taxon>core chlorophytes</taxon>
        <taxon>Chlorophyceae</taxon>
        <taxon>CS clade</taxon>
        <taxon>Chlamydomonadales</taxon>
        <taxon>Haematococcaceae</taxon>
        <taxon>Haematococcus</taxon>
    </lineage>
</organism>
<gene>
    <name evidence="1" type="ORF">HaLaN_03384</name>
</gene>